<proteinExistence type="predicted"/>
<evidence type="ECO:0000256" key="2">
    <source>
        <dbReference type="SAM" id="SignalP"/>
    </source>
</evidence>
<evidence type="ECO:0000259" key="3">
    <source>
        <dbReference type="PROSITE" id="PS50038"/>
    </source>
</evidence>
<evidence type="ECO:0000256" key="1">
    <source>
        <dbReference type="ARBA" id="ARBA00023157"/>
    </source>
</evidence>
<feature type="chain" id="PRO_5002038193" evidence="2">
    <location>
        <begin position="20"/>
        <end position="202"/>
    </location>
</feature>
<protein>
    <submittedName>
        <fullName evidence="4">Secreted protein</fullName>
    </submittedName>
</protein>
<accession>A0A0A7CNY8</accession>
<organism evidence="4">
    <name type="scientific">Achlya hypogyna</name>
    <name type="common">Oomycete</name>
    <name type="synonym">Protoachlya hypogyna</name>
    <dbReference type="NCBI Taxonomy" id="1202772"/>
    <lineage>
        <taxon>Eukaryota</taxon>
        <taxon>Sar</taxon>
        <taxon>Stramenopiles</taxon>
        <taxon>Oomycota</taxon>
        <taxon>Saprolegniomycetes</taxon>
        <taxon>Saprolegniales</taxon>
        <taxon>Achlyaceae</taxon>
        <taxon>Achlya</taxon>
    </lineage>
</organism>
<dbReference type="AlphaFoldDB" id="A0A0A7CNY8"/>
<dbReference type="InterPro" id="IPR036790">
    <property type="entry name" value="Frizzled_dom_sf"/>
</dbReference>
<dbReference type="EMBL" id="KM038767">
    <property type="protein sequence ID" value="AIG56228.1"/>
    <property type="molecule type" value="Genomic_DNA"/>
</dbReference>
<name>A0A0A7CNY8_ACHHY</name>
<feature type="domain" description="FZ" evidence="3">
    <location>
        <begin position="34"/>
        <end position="177"/>
    </location>
</feature>
<evidence type="ECO:0000313" key="4">
    <source>
        <dbReference type="EMBL" id="AIG56228.1"/>
    </source>
</evidence>
<keyword evidence="1" id="KW-1015">Disulfide bond</keyword>
<keyword evidence="2" id="KW-0732">Signal</keyword>
<dbReference type="SUPFAM" id="SSF63501">
    <property type="entry name" value="Frizzled cysteine-rich domain"/>
    <property type="match status" value="1"/>
</dbReference>
<sequence length="202" mass="22061">MAVALRLCLLAAVAGHVAASVIGDYVPSACTTCWQLQNCEVLNGHALPDTVLGYTRSSALCVQEFLNFRRNATSQLSKQGVCEDIDRAVTLLEVFGSAYQYKDTPTCRALIYRFNCLSWASKGNTCPNAPLPPCRSMCVEIADTCVFMPMYALYLAQVCGRFPCTTDTAVKSLCIDIVNLYRWQVLMSLMPASIGALSMTTI</sequence>
<dbReference type="InterPro" id="IPR020067">
    <property type="entry name" value="Frizzled_dom"/>
</dbReference>
<feature type="signal peptide" evidence="2">
    <location>
        <begin position="1"/>
        <end position="19"/>
    </location>
</feature>
<dbReference type="PROSITE" id="PS50038">
    <property type="entry name" value="FZ"/>
    <property type="match status" value="1"/>
</dbReference>
<reference evidence="4" key="1">
    <citation type="journal article" date="2014" name="Genome Biol. Evol.">
        <title>The secreted proteins of Achlya hypogyna and Thraustotheca clavata identify the ancestral oomycete secretome and reveal gene acquisitions by horizontal gene transfer.</title>
        <authorList>
            <person name="Misner I."/>
            <person name="Blouin N."/>
            <person name="Leonard G."/>
            <person name="Richards T.A."/>
            <person name="Lane C.E."/>
        </authorList>
    </citation>
    <scope>NUCLEOTIDE SEQUENCE</scope>
    <source>
        <strain evidence="4">ATCC 48635</strain>
    </source>
</reference>